<name>A0A5N6JKM1_9EURO</name>
<protein>
    <submittedName>
        <fullName evidence="7">NAD binding domain of 6-phosphogluconate dehydrogenase-domain-containing protein</fullName>
    </submittedName>
</protein>
<dbReference type="EMBL" id="ML732764">
    <property type="protein sequence ID" value="KAB8279456.1"/>
    <property type="molecule type" value="Genomic_DNA"/>
</dbReference>
<evidence type="ECO:0000256" key="4">
    <source>
        <dbReference type="PIRSR" id="PIRSR000103-1"/>
    </source>
</evidence>
<dbReference type="Proteomes" id="UP000326289">
    <property type="component" value="Unassembled WGS sequence"/>
</dbReference>
<dbReference type="PANTHER" id="PTHR43580">
    <property type="entry name" value="OXIDOREDUCTASE GLYR1-RELATED"/>
    <property type="match status" value="1"/>
</dbReference>
<dbReference type="SUPFAM" id="SSF51735">
    <property type="entry name" value="NAD(P)-binding Rossmann-fold domains"/>
    <property type="match status" value="1"/>
</dbReference>
<dbReference type="InterPro" id="IPR015815">
    <property type="entry name" value="HIBADH-related"/>
</dbReference>
<dbReference type="PIRSF" id="PIRSF000103">
    <property type="entry name" value="HIBADH"/>
    <property type="match status" value="1"/>
</dbReference>
<dbReference type="PANTHER" id="PTHR43580:SF8">
    <property type="entry name" value="6-PHOSPHOGLUCONATE DEHYDROGENASE NADP-BINDING DOMAIN-CONTAINING PROTEIN-RELATED"/>
    <property type="match status" value="1"/>
</dbReference>
<evidence type="ECO:0000259" key="5">
    <source>
        <dbReference type="Pfam" id="PF03446"/>
    </source>
</evidence>
<dbReference type="GO" id="GO:0051287">
    <property type="term" value="F:NAD binding"/>
    <property type="evidence" value="ECO:0007669"/>
    <property type="project" value="InterPro"/>
</dbReference>
<dbReference type="AlphaFoldDB" id="A0A5N6JKM1"/>
<dbReference type="InterPro" id="IPR051265">
    <property type="entry name" value="HIBADH-related_NP60_sf"/>
</dbReference>
<dbReference type="InterPro" id="IPR013328">
    <property type="entry name" value="6PGD_dom2"/>
</dbReference>
<feature type="active site" evidence="4">
    <location>
        <position position="177"/>
    </location>
</feature>
<dbReference type="InterPro" id="IPR006115">
    <property type="entry name" value="6PGDH_NADP-bd"/>
</dbReference>
<comment type="similarity">
    <text evidence="1">Belongs to the HIBADH-related family. NP60 subfamily.</text>
</comment>
<evidence type="ECO:0000256" key="2">
    <source>
        <dbReference type="ARBA" id="ARBA00023002"/>
    </source>
</evidence>
<evidence type="ECO:0000256" key="1">
    <source>
        <dbReference type="ARBA" id="ARBA00007598"/>
    </source>
</evidence>
<dbReference type="Pfam" id="PF03446">
    <property type="entry name" value="NAD_binding_2"/>
    <property type="match status" value="1"/>
</dbReference>
<evidence type="ECO:0000256" key="3">
    <source>
        <dbReference type="ARBA" id="ARBA00023027"/>
    </source>
</evidence>
<feature type="domain" description="3-hydroxyisobutyrate dehydrogenase-like NAD-binding" evidence="6">
    <location>
        <begin position="175"/>
        <end position="294"/>
    </location>
</feature>
<dbReference type="Gene3D" id="3.40.50.720">
    <property type="entry name" value="NAD(P)-binding Rossmann-like Domain"/>
    <property type="match status" value="1"/>
</dbReference>
<keyword evidence="2" id="KW-0560">Oxidoreductase</keyword>
<dbReference type="Gene3D" id="1.10.1040.10">
    <property type="entry name" value="N-(1-d-carboxylethyl)-l-norvaline Dehydrogenase, domain 2"/>
    <property type="match status" value="1"/>
</dbReference>
<dbReference type="SUPFAM" id="SSF48179">
    <property type="entry name" value="6-phosphogluconate dehydrogenase C-terminal domain-like"/>
    <property type="match status" value="1"/>
</dbReference>
<sequence>MTRIGWYGLGSMGLAMATNLQKHLATKNAMNLIYSNRTMARGDPLKTLGATPETSFAKLVGQCGIIFTMVSNDSVLQQLITSAIGSGHSLRDKIFVDCSTVHPETVGLTVSKLKEQQASFLAAPVFGGNPIAVDGKLVFAIAGPKKASEVVKPLIQDVMGRKVIDCGEDATKSSLLKIAGNIVTVNMMEAVGEAQVFAERTGLGTGPMEELIGEAFGAVAGGYSKRLTTGAYAPPLVSRPGFGVSLAIKDANHAFAMAKEHNVELPGLKVAHENMVAAREYAGECLDSSSMYGVLRQKAGMTFWNEKSRKE</sequence>
<keyword evidence="3" id="KW-0520">NAD</keyword>
<proteinExistence type="inferred from homology"/>
<feature type="domain" description="6-phosphogluconate dehydrogenase NADP-binding" evidence="5">
    <location>
        <begin position="3"/>
        <end position="164"/>
    </location>
</feature>
<evidence type="ECO:0000259" key="6">
    <source>
        <dbReference type="Pfam" id="PF14833"/>
    </source>
</evidence>
<keyword evidence="8" id="KW-1185">Reference proteome</keyword>
<evidence type="ECO:0000313" key="7">
    <source>
        <dbReference type="EMBL" id="KAB8279456.1"/>
    </source>
</evidence>
<reference evidence="7 8" key="1">
    <citation type="submission" date="2019-04" db="EMBL/GenBank/DDBJ databases">
        <title>Fungal friends and foes A comparative genomics study of 23 Aspergillus species from section Flavi.</title>
        <authorList>
            <consortium name="DOE Joint Genome Institute"/>
            <person name="Kjaerbolling I."/>
            <person name="Vesth T.C."/>
            <person name="Frisvad J.C."/>
            <person name="Nybo J.L."/>
            <person name="Theobald S."/>
            <person name="Kildgaard S."/>
            <person name="Petersen T.I."/>
            <person name="Kuo A."/>
            <person name="Sato A."/>
            <person name="Lyhne E.K."/>
            <person name="Kogle M.E."/>
            <person name="Wiebenga A."/>
            <person name="Kun R.S."/>
            <person name="Lubbers R.J."/>
            <person name="Makela M.R."/>
            <person name="Barry K."/>
            <person name="Chovatia M."/>
            <person name="Clum A."/>
            <person name="Daum C."/>
            <person name="Haridas S."/>
            <person name="He G."/>
            <person name="LaButti K."/>
            <person name="Lipzen A."/>
            <person name="Mondo S."/>
            <person name="Pangilinan J."/>
            <person name="Riley R."/>
            <person name="Salamov A."/>
            <person name="Simmons B.A."/>
            <person name="Magnuson J.K."/>
            <person name="Henrissat B."/>
            <person name="Mortensen U.H."/>
            <person name="Larsen T.O."/>
            <person name="De vries R.P."/>
            <person name="Grigoriev I.V."/>
            <person name="Machida M."/>
            <person name="Baker S.E."/>
            <person name="Andersen M.R."/>
        </authorList>
    </citation>
    <scope>NUCLEOTIDE SEQUENCE [LARGE SCALE GENOMIC DNA]</scope>
    <source>
        <strain evidence="7 8">CBS 117635</strain>
    </source>
</reference>
<dbReference type="InterPro" id="IPR008927">
    <property type="entry name" value="6-PGluconate_DH-like_C_sf"/>
</dbReference>
<dbReference type="GO" id="GO:0050661">
    <property type="term" value="F:NADP binding"/>
    <property type="evidence" value="ECO:0007669"/>
    <property type="project" value="InterPro"/>
</dbReference>
<dbReference type="InterPro" id="IPR036291">
    <property type="entry name" value="NAD(P)-bd_dom_sf"/>
</dbReference>
<gene>
    <name evidence="7" type="ORF">BDV30DRAFT_201634</name>
</gene>
<evidence type="ECO:0000313" key="8">
    <source>
        <dbReference type="Proteomes" id="UP000326289"/>
    </source>
</evidence>
<dbReference type="GO" id="GO:0016491">
    <property type="term" value="F:oxidoreductase activity"/>
    <property type="evidence" value="ECO:0007669"/>
    <property type="project" value="UniProtKB-KW"/>
</dbReference>
<dbReference type="InterPro" id="IPR029154">
    <property type="entry name" value="HIBADH-like_NADP-bd"/>
</dbReference>
<organism evidence="7 8">
    <name type="scientific">Aspergillus minisclerotigenes</name>
    <dbReference type="NCBI Taxonomy" id="656917"/>
    <lineage>
        <taxon>Eukaryota</taxon>
        <taxon>Fungi</taxon>
        <taxon>Dikarya</taxon>
        <taxon>Ascomycota</taxon>
        <taxon>Pezizomycotina</taxon>
        <taxon>Eurotiomycetes</taxon>
        <taxon>Eurotiomycetidae</taxon>
        <taxon>Eurotiales</taxon>
        <taxon>Aspergillaceae</taxon>
        <taxon>Aspergillus</taxon>
        <taxon>Aspergillus subgen. Circumdati</taxon>
    </lineage>
</organism>
<accession>A0A5N6JKM1</accession>
<dbReference type="Pfam" id="PF14833">
    <property type="entry name" value="NAD_binding_11"/>
    <property type="match status" value="1"/>
</dbReference>